<dbReference type="Proteomes" id="UP000022835">
    <property type="component" value="Unassembled WGS sequence"/>
</dbReference>
<dbReference type="CDD" id="cd07821">
    <property type="entry name" value="PYR_PYL_RCAR_like"/>
    <property type="match status" value="1"/>
</dbReference>
<dbReference type="OrthoDB" id="5182747at2"/>
<dbReference type="EMBL" id="JALN02000001">
    <property type="protein sequence ID" value="KDF00231.1"/>
    <property type="molecule type" value="Genomic_DNA"/>
</dbReference>
<dbReference type="RefSeq" id="WP_036342817.1">
    <property type="nucleotide sequence ID" value="NZ_JALN02000001.1"/>
</dbReference>
<accession>A0A064CIT7</accession>
<comment type="caution">
    <text evidence="1">The sequence shown here is derived from an EMBL/GenBank/DDBJ whole genome shotgun (WGS) entry which is preliminary data.</text>
</comment>
<evidence type="ECO:0000313" key="2">
    <source>
        <dbReference type="Proteomes" id="UP000022835"/>
    </source>
</evidence>
<dbReference type="SUPFAM" id="SSF55961">
    <property type="entry name" value="Bet v1-like"/>
    <property type="match status" value="1"/>
</dbReference>
<evidence type="ECO:0000313" key="1">
    <source>
        <dbReference type="EMBL" id="KDF00231.1"/>
    </source>
</evidence>
<proteinExistence type="predicted"/>
<name>A0A064CIT7_9MYCO</name>
<dbReference type="InterPro" id="IPR019587">
    <property type="entry name" value="Polyketide_cyclase/dehydratase"/>
</dbReference>
<dbReference type="InterPro" id="IPR023393">
    <property type="entry name" value="START-like_dom_sf"/>
</dbReference>
<dbReference type="Gene3D" id="3.30.530.20">
    <property type="match status" value="1"/>
</dbReference>
<organism evidence="1 2">
    <name type="scientific">Mycolicibacterium aromaticivorans JS19b1 = JCM 16368</name>
    <dbReference type="NCBI Taxonomy" id="1440774"/>
    <lineage>
        <taxon>Bacteria</taxon>
        <taxon>Bacillati</taxon>
        <taxon>Actinomycetota</taxon>
        <taxon>Actinomycetes</taxon>
        <taxon>Mycobacteriales</taxon>
        <taxon>Mycobacteriaceae</taxon>
        <taxon>Mycolicibacterium</taxon>
    </lineage>
</organism>
<dbReference type="AlphaFoldDB" id="A0A064CIT7"/>
<gene>
    <name evidence="1" type="ORF">Y900_015110</name>
</gene>
<reference evidence="1" key="1">
    <citation type="submission" date="2014-05" db="EMBL/GenBank/DDBJ databases">
        <title>Genome sequence of Mycobacterium aromaticivorans strain JS19b1T (= DSM 45407T).</title>
        <authorList>
            <person name="Kwak Y."/>
            <person name="Park G.-S."/>
            <person name="Li Q.X."/>
            <person name="Lee S.-E."/>
            <person name="Shin J.-H."/>
        </authorList>
    </citation>
    <scope>NUCLEOTIDE SEQUENCE [LARGE SCALE GENOMIC DNA]</scope>
    <source>
        <strain evidence="1">JS19b1</strain>
    </source>
</reference>
<dbReference type="Pfam" id="PF10604">
    <property type="entry name" value="Polyketide_cyc2"/>
    <property type="match status" value="1"/>
</dbReference>
<protein>
    <submittedName>
        <fullName evidence="1">Cyclase</fullName>
    </submittedName>
</protein>
<dbReference type="STRING" id="1440774.Y900_015110"/>
<dbReference type="eggNOG" id="COG3832">
    <property type="taxonomic scope" value="Bacteria"/>
</dbReference>
<sequence>MRLNDPVADIRRSRAIAADPQKIWDVLADFGAVSSWADVVDHSCLLDHGTAGGTVGTSRRVQLGRTTVVERITDFDPPHALAYDVEGLPPLVRRLHNRWTLRPIARGLTEVTLSSAVTVGSNPLQRIAERVFGRASATRLDRLLACLAKRLEEQHV</sequence>
<keyword evidence="2" id="KW-1185">Reference proteome</keyword>